<comment type="caution">
    <text evidence="1">The sequence shown here is derived from an EMBL/GenBank/DDBJ whole genome shotgun (WGS) entry which is preliminary data.</text>
</comment>
<keyword evidence="2" id="KW-1185">Reference proteome</keyword>
<evidence type="ECO:0000313" key="1">
    <source>
        <dbReference type="EMBL" id="RIJ23791.1"/>
    </source>
</evidence>
<dbReference type="RefSeq" id="WP_119378979.1">
    <property type="nucleotide sequence ID" value="NZ_QWGB01000005.1"/>
</dbReference>
<gene>
    <name evidence="1" type="ORF">D1224_05890</name>
</gene>
<sequence>MDEADWNFTEQQAETVYTCEQLRDSKGVKPHSEIMLDLFFVPIEGEEARRAAFEKALETFGYQPGEAENENEVAASIGPIPFTPQDIWLHEERTTKMALARGFRPDGWGFAEPE</sequence>
<dbReference type="Proteomes" id="UP000265431">
    <property type="component" value="Unassembled WGS sequence"/>
</dbReference>
<evidence type="ECO:0000313" key="2">
    <source>
        <dbReference type="Proteomes" id="UP000265431"/>
    </source>
</evidence>
<dbReference type="OrthoDB" id="7630283at2"/>
<reference evidence="1 2" key="1">
    <citation type="submission" date="2018-08" db="EMBL/GenBank/DDBJ databases">
        <title>Henriciella mobilis sp. nov., isolated from seawater.</title>
        <authorList>
            <person name="Cheng H."/>
            <person name="Wu Y.-H."/>
            <person name="Xu X.-W."/>
            <person name="Guo L.-L."/>
        </authorList>
    </citation>
    <scope>NUCLEOTIDE SEQUENCE [LARGE SCALE GENOMIC DNA]</scope>
    <source>
        <strain evidence="1 2">CCUG66934</strain>
    </source>
</reference>
<accession>A0A399QZ18</accession>
<dbReference type="EMBL" id="QWGB01000005">
    <property type="protein sequence ID" value="RIJ23791.1"/>
    <property type="molecule type" value="Genomic_DNA"/>
</dbReference>
<proteinExistence type="predicted"/>
<organism evidence="1 2">
    <name type="scientific">Henriciella barbarensis</name>
    <dbReference type="NCBI Taxonomy" id="86342"/>
    <lineage>
        <taxon>Bacteria</taxon>
        <taxon>Pseudomonadati</taxon>
        <taxon>Pseudomonadota</taxon>
        <taxon>Alphaproteobacteria</taxon>
        <taxon>Hyphomonadales</taxon>
        <taxon>Hyphomonadaceae</taxon>
        <taxon>Henriciella</taxon>
    </lineage>
</organism>
<name>A0A399QZ18_9PROT</name>
<protein>
    <submittedName>
        <fullName evidence="1">Uncharacterized protein</fullName>
    </submittedName>
</protein>
<dbReference type="AlphaFoldDB" id="A0A399QZ18"/>